<dbReference type="EMBL" id="CP097330">
    <property type="protein sequence ID" value="URF04376.1"/>
    <property type="molecule type" value="Genomic_DNA"/>
</dbReference>
<accession>A0AAE9L271</accession>
<name>A0AAE9L271_9BURK</name>
<dbReference type="InterPro" id="IPR007730">
    <property type="entry name" value="SPOR-like_dom"/>
</dbReference>
<organism evidence="3 4">
    <name type="scientific">Cupriavidus campinensis</name>
    <dbReference type="NCBI Taxonomy" id="151783"/>
    <lineage>
        <taxon>Bacteria</taxon>
        <taxon>Pseudomonadati</taxon>
        <taxon>Pseudomonadota</taxon>
        <taxon>Betaproteobacteria</taxon>
        <taxon>Burkholderiales</taxon>
        <taxon>Burkholderiaceae</taxon>
        <taxon>Cupriavidus</taxon>
    </lineage>
</organism>
<protein>
    <submittedName>
        <fullName evidence="3">SPOR domain-containing protein</fullName>
    </submittedName>
</protein>
<reference evidence="3" key="1">
    <citation type="journal article" date="2022" name="Microbiol. Resour. Announc.">
        <title>Genome Sequence of Cupriavidus campinensis Strain G5, a Member of a Bacterial Consortium Capable of Polyethylene Degradation.</title>
        <authorList>
            <person name="Schneider B."/>
            <person name="Pfeiffer F."/>
            <person name="Dyall-Smith M."/>
            <person name="Kunte H.J."/>
        </authorList>
    </citation>
    <scope>NUCLEOTIDE SEQUENCE</scope>
    <source>
        <strain evidence="3">G5</strain>
    </source>
</reference>
<dbReference type="PROSITE" id="PS51724">
    <property type="entry name" value="SPOR"/>
    <property type="match status" value="1"/>
</dbReference>
<evidence type="ECO:0000313" key="4">
    <source>
        <dbReference type="Proteomes" id="UP001056132"/>
    </source>
</evidence>
<evidence type="ECO:0000256" key="1">
    <source>
        <dbReference type="SAM" id="MobiDB-lite"/>
    </source>
</evidence>
<gene>
    <name evidence="3" type="ORF">M5D45_00475</name>
</gene>
<dbReference type="Gene3D" id="3.30.70.1070">
    <property type="entry name" value="Sporulation related repeat"/>
    <property type="match status" value="1"/>
</dbReference>
<feature type="compositionally biased region" description="Low complexity" evidence="1">
    <location>
        <begin position="76"/>
        <end position="86"/>
    </location>
</feature>
<sequence>MSQKGQTALLLILLLVNALLLAAVLGGFGPDPLAGWMESPREPQRVAQQVRGERMRLEPPADTATGRPAPAPPTSAPRGALGPAPAGSVSLAVAQPAPRADACFEIGGFSAQTVARAREDLAAIAPGATLPVQQFERTEQVRWWVHLPAQPTRENADRKLAELKRRKVTDVSVVSSEEGASEASPASYTVSLGLFRERERADRFLESLRAQGVRTALITDAPRPVSRQWLRVTSSDDAVRARMDEVRLRYGAESLQACRAGTQARGAKQPGSGAEG</sequence>
<feature type="domain" description="SPOR" evidence="2">
    <location>
        <begin position="137"/>
        <end position="221"/>
    </location>
</feature>
<dbReference type="Proteomes" id="UP001056132">
    <property type="component" value="Chromosome 1"/>
</dbReference>
<dbReference type="RefSeq" id="WP_250024981.1">
    <property type="nucleotide sequence ID" value="NZ_CP097330.1"/>
</dbReference>
<dbReference type="AlphaFoldDB" id="A0AAE9L271"/>
<dbReference type="GO" id="GO:0042834">
    <property type="term" value="F:peptidoglycan binding"/>
    <property type="evidence" value="ECO:0007669"/>
    <property type="project" value="InterPro"/>
</dbReference>
<proteinExistence type="predicted"/>
<evidence type="ECO:0000259" key="2">
    <source>
        <dbReference type="PROSITE" id="PS51724"/>
    </source>
</evidence>
<dbReference type="KEGG" id="ccam:M5D45_00475"/>
<evidence type="ECO:0000313" key="3">
    <source>
        <dbReference type="EMBL" id="URF04376.1"/>
    </source>
</evidence>
<reference evidence="3" key="2">
    <citation type="submission" date="2022-05" db="EMBL/GenBank/DDBJ databases">
        <authorList>
            <person name="Kunte H.-J."/>
        </authorList>
    </citation>
    <scope>NUCLEOTIDE SEQUENCE</scope>
    <source>
        <strain evidence="3">G5</strain>
    </source>
</reference>
<dbReference type="InterPro" id="IPR036680">
    <property type="entry name" value="SPOR-like_sf"/>
</dbReference>
<dbReference type="Pfam" id="PF05036">
    <property type="entry name" value="SPOR"/>
    <property type="match status" value="1"/>
</dbReference>
<feature type="region of interest" description="Disordered" evidence="1">
    <location>
        <begin position="49"/>
        <end position="86"/>
    </location>
</feature>